<keyword evidence="7" id="KW-0732">Signal</keyword>
<comment type="similarity">
    <text evidence="2 10">Belongs to the fimbrial export usher family.</text>
</comment>
<evidence type="ECO:0000256" key="3">
    <source>
        <dbReference type="ARBA" id="ARBA00022448"/>
    </source>
</evidence>
<dbReference type="Gene3D" id="2.60.40.2610">
    <property type="entry name" value="Outer membrane usher protein FimD, plug domain"/>
    <property type="match status" value="1"/>
</dbReference>
<keyword evidence="3 10" id="KW-0813">Transport</keyword>
<gene>
    <name evidence="13" type="primary">fimD_4</name>
    <name evidence="13" type="ORF">BN1086_04026</name>
</gene>
<evidence type="ECO:0000259" key="11">
    <source>
        <dbReference type="Pfam" id="PF13953"/>
    </source>
</evidence>
<evidence type="ECO:0000256" key="6">
    <source>
        <dbReference type="ARBA" id="ARBA00022692"/>
    </source>
</evidence>
<dbReference type="GO" id="GO:0009297">
    <property type="term" value="P:pilus assembly"/>
    <property type="evidence" value="ECO:0007669"/>
    <property type="project" value="InterPro"/>
</dbReference>
<accession>A0A078LL25</accession>
<keyword evidence="8 10" id="KW-0472">Membrane</keyword>
<dbReference type="Pfam" id="PF13953">
    <property type="entry name" value="PapC_C"/>
    <property type="match status" value="1"/>
</dbReference>
<dbReference type="PANTHER" id="PTHR30451:SF21">
    <property type="entry name" value="FIMBRIAL USHER DOMAIN-CONTAINING PROTEIN YDET-RELATED"/>
    <property type="match status" value="1"/>
</dbReference>
<dbReference type="Pfam" id="PF00577">
    <property type="entry name" value="Usher"/>
    <property type="match status" value="1"/>
</dbReference>
<evidence type="ECO:0000256" key="2">
    <source>
        <dbReference type="ARBA" id="ARBA00008064"/>
    </source>
</evidence>
<evidence type="ECO:0000256" key="10">
    <source>
        <dbReference type="RuleBase" id="RU003884"/>
    </source>
</evidence>
<evidence type="ECO:0000259" key="12">
    <source>
        <dbReference type="Pfam" id="PF13954"/>
    </source>
</evidence>
<dbReference type="PATRIC" id="fig|545.12.peg.4036"/>
<dbReference type="InterPro" id="IPR000015">
    <property type="entry name" value="Fimb_usher"/>
</dbReference>
<dbReference type="InterPro" id="IPR025949">
    <property type="entry name" value="PapC-like_C"/>
</dbReference>
<evidence type="ECO:0000256" key="9">
    <source>
        <dbReference type="ARBA" id="ARBA00023237"/>
    </source>
</evidence>
<dbReference type="InterPro" id="IPR018030">
    <property type="entry name" value="Fimbrial_membr_usher_CS"/>
</dbReference>
<dbReference type="Gene3D" id="2.60.40.2070">
    <property type="match status" value="1"/>
</dbReference>
<keyword evidence="9 10" id="KW-0998">Cell outer membrane</keyword>
<dbReference type="FunFam" id="2.60.40.3110:FF:000001">
    <property type="entry name" value="Putative fimbrial outer membrane usher"/>
    <property type="match status" value="1"/>
</dbReference>
<organism evidence="13">
    <name type="scientific">Citrobacter koseri</name>
    <name type="common">Citrobacter diversus</name>
    <dbReference type="NCBI Taxonomy" id="545"/>
    <lineage>
        <taxon>Bacteria</taxon>
        <taxon>Pseudomonadati</taxon>
        <taxon>Pseudomonadota</taxon>
        <taxon>Gammaproteobacteria</taxon>
        <taxon>Enterobacterales</taxon>
        <taxon>Enterobacteriaceae</taxon>
        <taxon>Citrobacter</taxon>
    </lineage>
</organism>
<name>A0A078LL25_CITKO</name>
<dbReference type="RefSeq" id="WP_200075966.1">
    <property type="nucleotide sequence ID" value="NZ_JADVIJ010000005.1"/>
</dbReference>
<dbReference type="PANTHER" id="PTHR30451">
    <property type="entry name" value="OUTER MEMBRANE USHER PROTEIN"/>
    <property type="match status" value="1"/>
</dbReference>
<evidence type="ECO:0000256" key="1">
    <source>
        <dbReference type="ARBA" id="ARBA00004571"/>
    </source>
</evidence>
<dbReference type="Gene3D" id="3.10.20.410">
    <property type="match status" value="1"/>
</dbReference>
<dbReference type="Gene3D" id="2.60.40.3110">
    <property type="match status" value="1"/>
</dbReference>
<dbReference type="EMBL" id="LK931336">
    <property type="protein sequence ID" value="CDZ85801.1"/>
    <property type="molecule type" value="Genomic_DNA"/>
</dbReference>
<dbReference type="InterPro" id="IPR037224">
    <property type="entry name" value="PapC_N_sf"/>
</dbReference>
<dbReference type="GO" id="GO:0015473">
    <property type="term" value="F:fimbrial usher porin activity"/>
    <property type="evidence" value="ECO:0007669"/>
    <property type="project" value="InterPro"/>
</dbReference>
<dbReference type="InterPro" id="IPR043142">
    <property type="entry name" value="PapC-like_C_sf"/>
</dbReference>
<proteinExistence type="inferred from homology"/>
<sequence>MFHVNAVSGFAKLTRLSTLIYLCTHTPAVLAGDYFSPDFIETRGNIPRDIDISRFNEADGQVPGVYHVDVYVNGNYLASQDISFIDSKSGLIPVLTRADLVQWGVKRNAQPEWMHMADTANVEHLSKLLPGSQLIFQFDGMRLDLSVPQEYLQRDPRGSVSPERWDDGLNMLFLNYNFSGANTHGSDKSSNDSYLNLRSGINVGPWRLRHYATYNNNDGAGHWNTLGTSLERDIKALKSQFNIGDSYTQAGVFDSVNFRGAQLYSDDSMMPESVRGFAPVVRGIAQTNAQVTIRQGGNVIWQSYVPPGPFAIDDLYPTTASGDLEVAVREADGSVHQFIQPFSAVPVMQREGQFKYALAAGKYRAANSKDKEPEFLQGTLSYGLPWDSTIYGGTLASADYWAGALGIGKGFGEFGSLSFDATFARTQLPGKTEEGVSLRAQYAKDFASTGTSFSLMGYRYSSSGFRDFQEANGDVNTFRMGSDTIREGNNWRYERNKRSKAQVTLNQRLDDWGNINLSAWQQDYWGGDTERSVNVGYNTSINNINYGLNYSYSRGPWHNENDHIVSLTMQIPLSRFLPDSWMTVSGNSNKKGDTTSQVGLSGSALEDKNLSWNVQQGYNSKGSDAMGSASVNYKGRHGEYQLGYNYSRDNRQMSVGAMGGIVVHPYGVSATQPLGETMALVKADNAADVKVANNSGIYTDSRGFAVVPYVTPYRQNSLSLDTASLNPHTDVLNDTYTVVPTKGALALADYPTVTGYKVMLQFTGKEIPFGATTRIKNHDNIPEGMVDDRKRVWLNGVPEKGSVIVNWAEGSCQATYQITQIADKPQTVIAQCH</sequence>
<feature type="domain" description="PapC-like C-terminal" evidence="11">
    <location>
        <begin position="763"/>
        <end position="819"/>
    </location>
</feature>
<dbReference type="GO" id="GO:0009279">
    <property type="term" value="C:cell outer membrane"/>
    <property type="evidence" value="ECO:0007669"/>
    <property type="project" value="UniProtKB-SubCell"/>
</dbReference>
<keyword evidence="4" id="KW-1134">Transmembrane beta strand</keyword>
<dbReference type="InterPro" id="IPR025885">
    <property type="entry name" value="PapC_N"/>
</dbReference>
<dbReference type="SUPFAM" id="SSF141729">
    <property type="entry name" value="FimD N-terminal domain-like"/>
    <property type="match status" value="1"/>
</dbReference>
<evidence type="ECO:0000313" key="13">
    <source>
        <dbReference type="EMBL" id="CDZ85801.1"/>
    </source>
</evidence>
<evidence type="ECO:0000256" key="8">
    <source>
        <dbReference type="ARBA" id="ARBA00023136"/>
    </source>
</evidence>
<reference evidence="13" key="1">
    <citation type="submission" date="2014-06" db="EMBL/GenBank/DDBJ databases">
        <authorList>
            <person name="Urmite Genomes Urmite Genomes"/>
        </authorList>
    </citation>
    <scope>NUCLEOTIDE SEQUENCE</scope>
</reference>
<evidence type="ECO:0000256" key="4">
    <source>
        <dbReference type="ARBA" id="ARBA00022452"/>
    </source>
</evidence>
<dbReference type="PROSITE" id="PS01151">
    <property type="entry name" value="FIMBRIAL_USHER"/>
    <property type="match status" value="1"/>
</dbReference>
<evidence type="ECO:0000256" key="7">
    <source>
        <dbReference type="ARBA" id="ARBA00022729"/>
    </source>
</evidence>
<dbReference type="InterPro" id="IPR042186">
    <property type="entry name" value="FimD_plug_dom"/>
</dbReference>
<keyword evidence="6 10" id="KW-0812">Transmembrane</keyword>
<protein>
    <submittedName>
        <fullName evidence="13">Fimbrial usher protein FimD</fullName>
    </submittedName>
</protein>
<dbReference type="Pfam" id="PF13954">
    <property type="entry name" value="PapC_N"/>
    <property type="match status" value="1"/>
</dbReference>
<feature type="domain" description="PapC N-terminal" evidence="12">
    <location>
        <begin position="34"/>
        <end position="179"/>
    </location>
</feature>
<evidence type="ECO:0000256" key="5">
    <source>
        <dbReference type="ARBA" id="ARBA00022558"/>
    </source>
</evidence>
<comment type="subcellular location">
    <subcellularLocation>
        <location evidence="1 10">Cell outer membrane</location>
        <topology evidence="1 10">Multi-pass membrane protein</topology>
    </subcellularLocation>
</comment>
<dbReference type="AlphaFoldDB" id="A0A078LL25"/>
<keyword evidence="5 10" id="KW-1029">Fimbrium biogenesis</keyword>